<dbReference type="Gene3D" id="1.10.10.10">
    <property type="entry name" value="Winged helix-like DNA-binding domain superfamily/Winged helix DNA-binding domain"/>
    <property type="match status" value="1"/>
</dbReference>
<dbReference type="InterPro" id="IPR049874">
    <property type="entry name" value="ROK_cs"/>
</dbReference>
<dbReference type="PANTHER" id="PTHR18964:SF149">
    <property type="entry name" value="BIFUNCTIONAL UDP-N-ACETYLGLUCOSAMINE 2-EPIMERASE_N-ACETYLMANNOSAMINE KINASE"/>
    <property type="match status" value="1"/>
</dbReference>
<comment type="similarity">
    <text evidence="2">Belongs to the ROK (NagC/XylR) family.</text>
</comment>
<evidence type="ECO:0000256" key="3">
    <source>
        <dbReference type="ARBA" id="ARBA00022629"/>
    </source>
</evidence>
<dbReference type="GO" id="GO:0003700">
    <property type="term" value="F:DNA-binding transcription factor activity"/>
    <property type="evidence" value="ECO:0007669"/>
    <property type="project" value="InterPro"/>
</dbReference>
<name>A0AB73T6V7_9FIRM</name>
<dbReference type="InterPro" id="IPR036390">
    <property type="entry name" value="WH_DNA-bd_sf"/>
</dbReference>
<dbReference type="CDD" id="cd24077">
    <property type="entry name" value="ASKHA_ATPase_ROK_SaXylR-like"/>
    <property type="match status" value="1"/>
</dbReference>
<dbReference type="Pfam" id="PF12802">
    <property type="entry name" value="MarR_2"/>
    <property type="match status" value="1"/>
</dbReference>
<dbReference type="Proteomes" id="UP000245412">
    <property type="component" value="Unassembled WGS sequence"/>
</dbReference>
<dbReference type="InterPro" id="IPR000600">
    <property type="entry name" value="ROK"/>
</dbReference>
<evidence type="ECO:0000256" key="1">
    <source>
        <dbReference type="ARBA" id="ARBA00002486"/>
    </source>
</evidence>
<dbReference type="Pfam" id="PF00480">
    <property type="entry name" value="ROK"/>
    <property type="match status" value="1"/>
</dbReference>
<dbReference type="InterPro" id="IPR036388">
    <property type="entry name" value="WH-like_DNA-bd_sf"/>
</dbReference>
<keyword evidence="3" id="KW-0859">Xylose metabolism</keyword>
<evidence type="ECO:0000313" key="5">
    <source>
        <dbReference type="EMBL" id="PWJ76816.1"/>
    </source>
</evidence>
<comment type="caution">
    <text evidence="5">The sequence shown here is derived from an EMBL/GenBank/DDBJ whole genome shotgun (WGS) entry which is preliminary data.</text>
</comment>
<accession>A0AB73T6V7</accession>
<dbReference type="EMBL" id="QGGY01000004">
    <property type="protein sequence ID" value="PWJ76816.1"/>
    <property type="molecule type" value="Genomic_DNA"/>
</dbReference>
<dbReference type="PROSITE" id="PS01125">
    <property type="entry name" value="ROK"/>
    <property type="match status" value="1"/>
</dbReference>
<keyword evidence="6" id="KW-1185">Reference proteome</keyword>
<dbReference type="InterPro" id="IPR043129">
    <property type="entry name" value="ATPase_NBD"/>
</dbReference>
<dbReference type="PANTHER" id="PTHR18964">
    <property type="entry name" value="ROK (REPRESSOR, ORF, KINASE) FAMILY"/>
    <property type="match status" value="1"/>
</dbReference>
<keyword evidence="5" id="KW-0808">Transferase</keyword>
<reference evidence="5 6" key="1">
    <citation type="submission" date="2018-05" db="EMBL/GenBank/DDBJ databases">
        <authorList>
            <person name="Goeker M."/>
            <person name="Huntemann M."/>
            <person name="Clum A."/>
            <person name="Pillay M."/>
            <person name="Palaniappan K."/>
            <person name="Varghese N."/>
            <person name="Mikhailova N."/>
            <person name="Stamatis D."/>
            <person name="Reddy T."/>
            <person name="Daum C."/>
            <person name="Shapiro N."/>
            <person name="Ivanova N."/>
            <person name="Kyrpides N."/>
            <person name="Woyke T."/>
        </authorList>
    </citation>
    <scope>NUCLEOTIDE SEQUENCE [LARGE SCALE GENOMIC DNA]</scope>
    <source>
        <strain evidence="5 6">DSM 26524</strain>
    </source>
</reference>
<feature type="domain" description="HTH marR-type" evidence="4">
    <location>
        <begin position="14"/>
        <end position="58"/>
    </location>
</feature>
<protein>
    <submittedName>
        <fullName evidence="5">NBD/HSP70 family sugar kinase</fullName>
    </submittedName>
</protein>
<dbReference type="GO" id="GO:0042732">
    <property type="term" value="P:D-xylose metabolic process"/>
    <property type="evidence" value="ECO:0007669"/>
    <property type="project" value="UniProtKB-KW"/>
</dbReference>
<sequence>MVTGSKELIRDINSHLVLEAVVNYGPISRADLAKRLGLTKATISAIVQVLIENDLIREIGSKATDKGRKPILLDLNQEAGYVFSLDISVEYVTLLICDLKGRHCRIKQRPNSACGVEILPMIKELLKESIDELPKSAYGVVGISVGIHGVVHNNEVVFTPYYSLEGVDLAGELAGCFHVPVYIENEANLSVQGERSFYFHYPNIINISVHSGIGLGILIDDKLYTGSNGYAGEFGHTIIMPDGRPCPCGNHGCIEQYASERSLILEFAQKKNRRRVSIDDFMDYYRKGDSDAADTISNFVKYMGIGINNILNTFNPDLIVINSSFTMYIPDLPSMLQDSLKNRMDKYCRILPSGLQDTAILLGGACVVIQNFLGINTLHLIPDETKS</sequence>
<gene>
    <name evidence="5" type="ORF">C7383_104263</name>
</gene>
<dbReference type="SUPFAM" id="SSF46785">
    <property type="entry name" value="Winged helix' DNA-binding domain"/>
    <property type="match status" value="1"/>
</dbReference>
<comment type="function">
    <text evidence="1">Transcriptional repressor of xylose-utilizing enzymes.</text>
</comment>
<keyword evidence="5" id="KW-0418">Kinase</keyword>
<evidence type="ECO:0000256" key="2">
    <source>
        <dbReference type="ARBA" id="ARBA00006479"/>
    </source>
</evidence>
<keyword evidence="3" id="KW-0119">Carbohydrate metabolism</keyword>
<dbReference type="Gene3D" id="3.30.420.40">
    <property type="match status" value="2"/>
</dbReference>
<dbReference type="SUPFAM" id="SSF53067">
    <property type="entry name" value="Actin-like ATPase domain"/>
    <property type="match status" value="2"/>
</dbReference>
<dbReference type="RefSeq" id="WP_109625950.1">
    <property type="nucleotide sequence ID" value="NZ_JANKBI010000023.1"/>
</dbReference>
<dbReference type="AlphaFoldDB" id="A0AB73T6V7"/>
<evidence type="ECO:0000259" key="4">
    <source>
        <dbReference type="Pfam" id="PF12802"/>
    </source>
</evidence>
<evidence type="ECO:0000313" key="6">
    <source>
        <dbReference type="Proteomes" id="UP000245412"/>
    </source>
</evidence>
<dbReference type="InterPro" id="IPR000835">
    <property type="entry name" value="HTH_MarR-typ"/>
</dbReference>
<proteinExistence type="inferred from homology"/>
<dbReference type="GO" id="GO:0016301">
    <property type="term" value="F:kinase activity"/>
    <property type="evidence" value="ECO:0007669"/>
    <property type="project" value="UniProtKB-KW"/>
</dbReference>
<organism evidence="5 6">
    <name type="scientific">Murimonas intestini</name>
    <dbReference type="NCBI Taxonomy" id="1337051"/>
    <lineage>
        <taxon>Bacteria</taxon>
        <taxon>Bacillati</taxon>
        <taxon>Bacillota</taxon>
        <taxon>Clostridia</taxon>
        <taxon>Lachnospirales</taxon>
        <taxon>Lachnospiraceae</taxon>
        <taxon>Murimonas</taxon>
    </lineage>
</organism>